<dbReference type="Proteomes" id="UP000017396">
    <property type="component" value="Chromosome"/>
</dbReference>
<gene>
    <name evidence="2" type="ORF">GKIL_4085</name>
</gene>
<dbReference type="STRING" id="1183438.GKIL_4085"/>
<dbReference type="OrthoDB" id="123307at2"/>
<dbReference type="PANTHER" id="PTHR35525:SF3">
    <property type="entry name" value="BLL6575 PROTEIN"/>
    <property type="match status" value="1"/>
</dbReference>
<dbReference type="EMBL" id="CP003587">
    <property type="protein sequence ID" value="AGY60331.1"/>
    <property type="molecule type" value="Genomic_DNA"/>
</dbReference>
<dbReference type="PANTHER" id="PTHR35525">
    <property type="entry name" value="BLL6575 PROTEIN"/>
    <property type="match status" value="1"/>
</dbReference>
<reference evidence="2 3" key="1">
    <citation type="journal article" date="2013" name="PLoS ONE">
        <title>Cultivation and Complete Genome Sequencing of Gloeobacter kilaueensis sp. nov., from a Lava Cave in Kilauea Caldera, Hawai'i.</title>
        <authorList>
            <person name="Saw J.H."/>
            <person name="Schatz M."/>
            <person name="Brown M.V."/>
            <person name="Kunkel D.D."/>
            <person name="Foster J.S."/>
            <person name="Shick H."/>
            <person name="Christensen S."/>
            <person name="Hou S."/>
            <person name="Wan X."/>
            <person name="Donachie S.P."/>
        </authorList>
    </citation>
    <scope>NUCLEOTIDE SEQUENCE [LARGE SCALE GENOMIC DNA]</scope>
    <source>
        <strain evidence="3">JS</strain>
    </source>
</reference>
<dbReference type="Pfam" id="PF11706">
    <property type="entry name" value="zf-CGNR"/>
    <property type="match status" value="1"/>
</dbReference>
<name>U5QN46_GLOK1</name>
<dbReference type="AlphaFoldDB" id="U5QN46"/>
<dbReference type="InterPro" id="IPR023286">
    <property type="entry name" value="ABATE_dom_sf"/>
</dbReference>
<proteinExistence type="predicted"/>
<organism evidence="2 3">
    <name type="scientific">Gloeobacter kilaueensis (strain ATCC BAA-2537 / CCAP 1431/1 / ULC 316 / JS1)</name>
    <dbReference type="NCBI Taxonomy" id="1183438"/>
    <lineage>
        <taxon>Bacteria</taxon>
        <taxon>Bacillati</taxon>
        <taxon>Cyanobacteriota</taxon>
        <taxon>Cyanophyceae</taxon>
        <taxon>Gloeobacterales</taxon>
        <taxon>Gloeobacteraceae</taxon>
        <taxon>Gloeobacter</taxon>
    </lineage>
</organism>
<dbReference type="HOGENOM" id="CLU_087298_3_0_3"/>
<dbReference type="Pfam" id="PF07336">
    <property type="entry name" value="ABATE"/>
    <property type="match status" value="1"/>
</dbReference>
<evidence type="ECO:0000259" key="1">
    <source>
        <dbReference type="Pfam" id="PF11706"/>
    </source>
</evidence>
<dbReference type="SUPFAM" id="SSF160904">
    <property type="entry name" value="Jann2411-like"/>
    <property type="match status" value="1"/>
</dbReference>
<protein>
    <recommendedName>
        <fullName evidence="1">Zinc finger CGNR domain-containing protein</fullName>
    </recommendedName>
</protein>
<evidence type="ECO:0000313" key="3">
    <source>
        <dbReference type="Proteomes" id="UP000017396"/>
    </source>
</evidence>
<dbReference type="PATRIC" id="fig|1183438.3.peg.4022"/>
<dbReference type="InterPro" id="IPR021005">
    <property type="entry name" value="Znf_CGNR"/>
</dbReference>
<dbReference type="eggNOG" id="COG5516">
    <property type="taxonomic scope" value="Bacteria"/>
</dbReference>
<dbReference type="InterPro" id="IPR010852">
    <property type="entry name" value="ABATE"/>
</dbReference>
<dbReference type="KEGG" id="glj:GKIL_4085"/>
<dbReference type="RefSeq" id="WP_023175671.1">
    <property type="nucleotide sequence ID" value="NC_022600.1"/>
</dbReference>
<accession>U5QN46</accession>
<evidence type="ECO:0000313" key="2">
    <source>
        <dbReference type="EMBL" id="AGY60331.1"/>
    </source>
</evidence>
<feature type="domain" description="Zinc finger CGNR" evidence="1">
    <location>
        <begin position="165"/>
        <end position="206"/>
    </location>
</feature>
<keyword evidence="3" id="KW-1185">Reference proteome</keyword>
<sequence length="215" mass="23818">MQQQRPAPLFIGDHPAIDFLNSTATPGGIRHEWIGDGLELIDWLVAAGLLDGESVPALWAKFGAASVDGVARQARELREWLRRFVERHAGRSLAVSVLGELEPVNRLLAVGQSYRQIAIAEVAPPEAANRLVLHRHQHWQQPEQLLEAVAEAIADLLCQGNFALVRRCEGTGCSLWFYDRTKRHARRWCSMAGCGNRAKAAAHRARSKEAAQADH</sequence>
<dbReference type="Gene3D" id="1.10.3300.10">
    <property type="entry name" value="Jann2411-like domain"/>
    <property type="match status" value="1"/>
</dbReference>